<organism evidence="2 3">
    <name type="scientific">Holothuria leucospilota</name>
    <name type="common">Black long sea cucumber</name>
    <name type="synonym">Mertensiothuria leucospilota</name>
    <dbReference type="NCBI Taxonomy" id="206669"/>
    <lineage>
        <taxon>Eukaryota</taxon>
        <taxon>Metazoa</taxon>
        <taxon>Echinodermata</taxon>
        <taxon>Eleutherozoa</taxon>
        <taxon>Echinozoa</taxon>
        <taxon>Holothuroidea</taxon>
        <taxon>Aspidochirotacea</taxon>
        <taxon>Aspidochirotida</taxon>
        <taxon>Holothuriidae</taxon>
        <taxon>Holothuria</taxon>
    </lineage>
</organism>
<name>A0A9Q1C014_HOLLE</name>
<sequence length="280" mass="30961">MVESNVIVNVGNKKLVFQNGEEVPFVSKSEGINTNVCNMFVNDPDSINSLSGDQCFHDVADTMFEPLDIKECDGAIVVSNDREALQWEATVEGNKCISVEVPSEVILIEANPSNVKRSRDISNDSDKEESKLSNGNHSQNIDLVSNDNGKLEESVMLDSTHADDARVQKIVNCQTNRVPYSNSDVVWADDSVHKDELGAKWKGPFEVTQVMNNGILCELQDLSNCSKPAKVIHYTRLKPYQSPFNLGRGKGCSVGARACVQLHDIMPWHEIADAQYSNMT</sequence>
<feature type="compositionally biased region" description="Basic and acidic residues" evidence="1">
    <location>
        <begin position="117"/>
        <end position="131"/>
    </location>
</feature>
<accession>A0A9Q1C014</accession>
<dbReference type="OrthoDB" id="10030726at2759"/>
<reference evidence="2" key="1">
    <citation type="submission" date="2021-10" db="EMBL/GenBank/DDBJ databases">
        <title>Tropical sea cucumber genome reveals ecological adaptation and Cuvierian tubules defense mechanism.</title>
        <authorList>
            <person name="Chen T."/>
        </authorList>
    </citation>
    <scope>NUCLEOTIDE SEQUENCE</scope>
    <source>
        <strain evidence="2">Nanhai2018</strain>
        <tissue evidence="2">Muscle</tissue>
    </source>
</reference>
<feature type="compositionally biased region" description="Polar residues" evidence="1">
    <location>
        <begin position="132"/>
        <end position="144"/>
    </location>
</feature>
<dbReference type="AlphaFoldDB" id="A0A9Q1C014"/>
<gene>
    <name evidence="2" type="ORF">HOLleu_19561</name>
</gene>
<dbReference type="Proteomes" id="UP001152320">
    <property type="component" value="Chromosome 9"/>
</dbReference>
<feature type="region of interest" description="Disordered" evidence="1">
    <location>
        <begin position="116"/>
        <end position="144"/>
    </location>
</feature>
<evidence type="ECO:0000313" key="2">
    <source>
        <dbReference type="EMBL" id="KAJ8035783.1"/>
    </source>
</evidence>
<proteinExistence type="predicted"/>
<evidence type="ECO:0000313" key="3">
    <source>
        <dbReference type="Proteomes" id="UP001152320"/>
    </source>
</evidence>
<protein>
    <submittedName>
        <fullName evidence="2">Uncharacterized protein</fullName>
    </submittedName>
</protein>
<evidence type="ECO:0000256" key="1">
    <source>
        <dbReference type="SAM" id="MobiDB-lite"/>
    </source>
</evidence>
<keyword evidence="3" id="KW-1185">Reference proteome</keyword>
<comment type="caution">
    <text evidence="2">The sequence shown here is derived from an EMBL/GenBank/DDBJ whole genome shotgun (WGS) entry which is preliminary data.</text>
</comment>
<dbReference type="EMBL" id="JAIZAY010000009">
    <property type="protein sequence ID" value="KAJ8035783.1"/>
    <property type="molecule type" value="Genomic_DNA"/>
</dbReference>